<evidence type="ECO:0000256" key="4">
    <source>
        <dbReference type="ARBA" id="ARBA00022989"/>
    </source>
</evidence>
<proteinExistence type="inferred from homology"/>
<evidence type="ECO:0000313" key="8">
    <source>
        <dbReference type="EMBL" id="GAA2514827.1"/>
    </source>
</evidence>
<keyword evidence="4 6" id="KW-1133">Transmembrane helix</keyword>
<organism evidence="8 9">
    <name type="scientific">Pilimelia columellifera subsp. columellifera</name>
    <dbReference type="NCBI Taxonomy" id="706583"/>
    <lineage>
        <taxon>Bacteria</taxon>
        <taxon>Bacillati</taxon>
        <taxon>Actinomycetota</taxon>
        <taxon>Actinomycetes</taxon>
        <taxon>Micromonosporales</taxon>
        <taxon>Micromonosporaceae</taxon>
        <taxon>Pilimelia</taxon>
    </lineage>
</organism>
<dbReference type="Proteomes" id="UP001499978">
    <property type="component" value="Unassembled WGS sequence"/>
</dbReference>
<feature type="domain" description="GtrA/DPMS transmembrane" evidence="7">
    <location>
        <begin position="23"/>
        <end position="144"/>
    </location>
</feature>
<evidence type="ECO:0000259" key="7">
    <source>
        <dbReference type="Pfam" id="PF04138"/>
    </source>
</evidence>
<comment type="caution">
    <text evidence="8">The sequence shown here is derived from an EMBL/GenBank/DDBJ whole genome shotgun (WGS) entry which is preliminary data.</text>
</comment>
<dbReference type="RefSeq" id="WP_344168645.1">
    <property type="nucleotide sequence ID" value="NZ_BAAARY010000003.1"/>
</dbReference>
<feature type="transmembrane region" description="Helical" evidence="6">
    <location>
        <begin position="87"/>
        <end position="108"/>
    </location>
</feature>
<keyword evidence="9" id="KW-1185">Reference proteome</keyword>
<accession>A0ABP6AD04</accession>
<sequence length="201" mass="22035">MRPAQLTRLLPARVRGIAPEALRFLTVGLVNTGVNFAVFNALILTVFADGQLKANVAATAVATVTSYVMNRRWTYSDRPRAQVRREFLLFAFFNVSGLAIELLVLGLAKYGLGLTGVLAINAAKALGVGLGTVFRFWSYRTFVFTTASKLNAAAAEQTVVAPRPRRGHRRPVATETVDREFDELTHPLDVALPEPARPARR</sequence>
<evidence type="ECO:0000256" key="3">
    <source>
        <dbReference type="ARBA" id="ARBA00022692"/>
    </source>
</evidence>
<evidence type="ECO:0000256" key="2">
    <source>
        <dbReference type="ARBA" id="ARBA00009399"/>
    </source>
</evidence>
<protein>
    <submittedName>
        <fullName evidence="8">GtrA family protein</fullName>
    </submittedName>
</protein>
<evidence type="ECO:0000256" key="1">
    <source>
        <dbReference type="ARBA" id="ARBA00004141"/>
    </source>
</evidence>
<comment type="similarity">
    <text evidence="2">Belongs to the GtrA family.</text>
</comment>
<dbReference type="InterPro" id="IPR007267">
    <property type="entry name" value="GtrA_DPMS_TM"/>
</dbReference>
<dbReference type="EMBL" id="BAAARY010000003">
    <property type="protein sequence ID" value="GAA2514827.1"/>
    <property type="molecule type" value="Genomic_DNA"/>
</dbReference>
<dbReference type="InterPro" id="IPR051401">
    <property type="entry name" value="GtrA_CellWall_Glycosyl"/>
</dbReference>
<dbReference type="PANTHER" id="PTHR38459:SF1">
    <property type="entry name" value="PROPHAGE BACTOPRENOL-LINKED GLUCOSE TRANSLOCASE HOMOLOG"/>
    <property type="match status" value="1"/>
</dbReference>
<keyword evidence="5 6" id="KW-0472">Membrane</keyword>
<evidence type="ECO:0000256" key="6">
    <source>
        <dbReference type="SAM" id="Phobius"/>
    </source>
</evidence>
<keyword evidence="3 6" id="KW-0812">Transmembrane</keyword>
<dbReference type="Pfam" id="PF04138">
    <property type="entry name" value="GtrA_DPMS_TM"/>
    <property type="match status" value="1"/>
</dbReference>
<evidence type="ECO:0000256" key="5">
    <source>
        <dbReference type="ARBA" id="ARBA00023136"/>
    </source>
</evidence>
<feature type="transmembrane region" description="Helical" evidence="6">
    <location>
        <begin position="114"/>
        <end position="137"/>
    </location>
</feature>
<evidence type="ECO:0000313" key="9">
    <source>
        <dbReference type="Proteomes" id="UP001499978"/>
    </source>
</evidence>
<name>A0ABP6AD04_9ACTN</name>
<feature type="transmembrane region" description="Helical" evidence="6">
    <location>
        <begin position="54"/>
        <end position="75"/>
    </location>
</feature>
<gene>
    <name evidence="8" type="ORF">GCM10010201_08830</name>
</gene>
<feature type="transmembrane region" description="Helical" evidence="6">
    <location>
        <begin position="21"/>
        <end position="48"/>
    </location>
</feature>
<comment type="subcellular location">
    <subcellularLocation>
        <location evidence="1">Membrane</location>
        <topology evidence="1">Multi-pass membrane protein</topology>
    </subcellularLocation>
</comment>
<reference evidence="9" key="1">
    <citation type="journal article" date="2019" name="Int. J. Syst. Evol. Microbiol.">
        <title>The Global Catalogue of Microorganisms (GCM) 10K type strain sequencing project: providing services to taxonomists for standard genome sequencing and annotation.</title>
        <authorList>
            <consortium name="The Broad Institute Genomics Platform"/>
            <consortium name="The Broad Institute Genome Sequencing Center for Infectious Disease"/>
            <person name="Wu L."/>
            <person name="Ma J."/>
        </authorList>
    </citation>
    <scope>NUCLEOTIDE SEQUENCE [LARGE SCALE GENOMIC DNA]</scope>
    <source>
        <strain evidence="9">JCM 3367</strain>
    </source>
</reference>
<dbReference type="PANTHER" id="PTHR38459">
    <property type="entry name" value="PROPHAGE BACTOPRENOL-LINKED GLUCOSE TRANSLOCASE HOMOLOG"/>
    <property type="match status" value="1"/>
</dbReference>